<feature type="non-terminal residue" evidence="1">
    <location>
        <position position="1"/>
    </location>
</feature>
<gene>
    <name evidence="1" type="ORF">S01H1_28127</name>
</gene>
<dbReference type="AlphaFoldDB" id="X0U6Q6"/>
<sequence>VSLKDDLMSATRYAAMSLRHARTHSMDMGKKLVYSTKGIV</sequence>
<proteinExistence type="predicted"/>
<reference evidence="1" key="1">
    <citation type="journal article" date="2014" name="Front. Microbiol.">
        <title>High frequency of phylogenetically diverse reductive dehalogenase-homologous genes in deep subseafloor sedimentary metagenomes.</title>
        <authorList>
            <person name="Kawai M."/>
            <person name="Futagami T."/>
            <person name="Toyoda A."/>
            <person name="Takaki Y."/>
            <person name="Nishi S."/>
            <person name="Hori S."/>
            <person name="Arai W."/>
            <person name="Tsubouchi T."/>
            <person name="Morono Y."/>
            <person name="Uchiyama I."/>
            <person name="Ito T."/>
            <person name="Fujiyama A."/>
            <person name="Inagaki F."/>
            <person name="Takami H."/>
        </authorList>
    </citation>
    <scope>NUCLEOTIDE SEQUENCE</scope>
    <source>
        <strain evidence="1">Expedition CK06-06</strain>
    </source>
</reference>
<accession>X0U6Q6</accession>
<evidence type="ECO:0000313" key="1">
    <source>
        <dbReference type="EMBL" id="GAF95001.1"/>
    </source>
</evidence>
<name>X0U6Q6_9ZZZZ</name>
<comment type="caution">
    <text evidence="1">The sequence shown here is derived from an EMBL/GenBank/DDBJ whole genome shotgun (WGS) entry which is preliminary data.</text>
</comment>
<organism evidence="1">
    <name type="scientific">marine sediment metagenome</name>
    <dbReference type="NCBI Taxonomy" id="412755"/>
    <lineage>
        <taxon>unclassified sequences</taxon>
        <taxon>metagenomes</taxon>
        <taxon>ecological metagenomes</taxon>
    </lineage>
</organism>
<protein>
    <submittedName>
        <fullName evidence="1">Uncharacterized protein</fullName>
    </submittedName>
</protein>
<dbReference type="EMBL" id="BARS01017171">
    <property type="protein sequence ID" value="GAF95001.1"/>
    <property type="molecule type" value="Genomic_DNA"/>
</dbReference>